<dbReference type="GO" id="GO:0007265">
    <property type="term" value="P:Ras protein signal transduction"/>
    <property type="evidence" value="ECO:0007669"/>
    <property type="project" value="TreeGrafter"/>
</dbReference>
<feature type="domain" description="IRS-type PTB" evidence="2">
    <location>
        <begin position="154"/>
        <end position="258"/>
    </location>
</feature>
<dbReference type="GO" id="GO:0007169">
    <property type="term" value="P:cell surface receptor protein tyrosine kinase signaling pathway"/>
    <property type="evidence" value="ECO:0007669"/>
    <property type="project" value="TreeGrafter"/>
</dbReference>
<dbReference type="SMART" id="SM01244">
    <property type="entry name" value="IRS"/>
    <property type="match status" value="1"/>
</dbReference>
<dbReference type="GO" id="GO:0005737">
    <property type="term" value="C:cytoplasm"/>
    <property type="evidence" value="ECO:0007669"/>
    <property type="project" value="TreeGrafter"/>
</dbReference>
<dbReference type="Gene3D" id="2.30.29.30">
    <property type="entry name" value="Pleckstrin-homology domain (PH domain)/Phosphotyrosine-binding domain (PTB)"/>
    <property type="match status" value="2"/>
</dbReference>
<organism evidence="3 4">
    <name type="scientific">Labrus bergylta</name>
    <name type="common">ballan wrasse</name>
    <dbReference type="NCBI Taxonomy" id="56723"/>
    <lineage>
        <taxon>Eukaryota</taxon>
        <taxon>Metazoa</taxon>
        <taxon>Chordata</taxon>
        <taxon>Craniata</taxon>
        <taxon>Vertebrata</taxon>
        <taxon>Euteleostomi</taxon>
        <taxon>Actinopterygii</taxon>
        <taxon>Neopterygii</taxon>
        <taxon>Teleostei</taxon>
        <taxon>Neoteleostei</taxon>
        <taxon>Acanthomorphata</taxon>
        <taxon>Eupercaria</taxon>
        <taxon>Labriformes</taxon>
        <taxon>Labridae</taxon>
        <taxon>Labrus</taxon>
    </lineage>
</organism>
<dbReference type="Ensembl" id="ENSLBET00000039170.1">
    <property type="protein sequence ID" value="ENSLBEP00000037618.1"/>
    <property type="gene ID" value="ENSLBEG00000028072.1"/>
</dbReference>
<dbReference type="InterPro" id="IPR011993">
    <property type="entry name" value="PH-like_dom_sf"/>
</dbReference>
<dbReference type="SUPFAM" id="SSF50729">
    <property type="entry name" value="PH domain-like"/>
    <property type="match status" value="2"/>
</dbReference>
<dbReference type="STRING" id="56723.ENSLBEP00000037618"/>
<dbReference type="InterPro" id="IPR002404">
    <property type="entry name" value="IRS_PTB"/>
</dbReference>
<dbReference type="Proteomes" id="UP000261660">
    <property type="component" value="Unplaced"/>
</dbReference>
<protein>
    <submittedName>
        <fullName evidence="3">Docking protein 3</fullName>
    </submittedName>
</protein>
<dbReference type="GeneTree" id="ENSGT00940000159868"/>
<reference evidence="3" key="2">
    <citation type="submission" date="2025-09" db="UniProtKB">
        <authorList>
            <consortium name="Ensembl"/>
        </authorList>
    </citation>
    <scope>IDENTIFICATION</scope>
</reference>
<dbReference type="GO" id="GO:0043410">
    <property type="term" value="P:positive regulation of MAPK cascade"/>
    <property type="evidence" value="ECO:0007669"/>
    <property type="project" value="TreeGrafter"/>
</dbReference>
<sequence length="502" mass="55680">MEVIFKEGMLFLQGVKFGKRTWRKIWMMLFKPSFTGVGRVELYSVLDNTAVTDQKKPYWQKTPERKVVRLSDCLSVSPAPKESCPQGCTAFYLNTIQSSYTLASTASEDWLSALCHLAFQDPGESDKGGFESGNGCTMEDNDLYSSWKSDMASPPNQYQVTVQSTEASRRCQLTGMYLVSPEKEAVILLAMDTGHIIYCWPYTLLRKFGQVEGGFSIEAGRRCESGEGLFIFLSRHGPQIFQAILKQCTVEKGPSVQQLSGHRRSLSDQSPIVLPTRTNLPSVPPVQSPANSFADEEDESAAHYSTINDTSKIKLKQLSLLKPYFYNSKESVGEEDDDERCHSLDSLNLNSVLGQNIYCNLMRATPPLMGKEPSKPELEDSESIYSEVKKVDPPSNPRLQPFSSLSTPVTLPPPCPPLQSVPFVLPKPRYQRQPPANNQPGYNAPTQPVDETTETEEAISSSSLVAPSEPLSSFKHRLAKIISKDLAKFQPPLPPGAATFSQ</sequence>
<evidence type="ECO:0000313" key="3">
    <source>
        <dbReference type="Ensembl" id="ENSLBEP00000037618.1"/>
    </source>
</evidence>
<feature type="compositionally biased region" description="Polar residues" evidence="1">
    <location>
        <begin position="434"/>
        <end position="450"/>
    </location>
</feature>
<dbReference type="PANTHER" id="PTHR21258:SF58">
    <property type="entry name" value="DOCKING PROTEIN 3-LIKE"/>
    <property type="match status" value="1"/>
</dbReference>
<dbReference type="InterPro" id="IPR001849">
    <property type="entry name" value="PH_domain"/>
</dbReference>
<feature type="region of interest" description="Disordered" evidence="1">
    <location>
        <begin position="370"/>
        <end position="401"/>
    </location>
</feature>
<feature type="region of interest" description="Disordered" evidence="1">
    <location>
        <begin position="428"/>
        <end position="467"/>
    </location>
</feature>
<dbReference type="SMART" id="SM00310">
    <property type="entry name" value="PTBI"/>
    <property type="match status" value="1"/>
</dbReference>
<evidence type="ECO:0000256" key="1">
    <source>
        <dbReference type="SAM" id="MobiDB-lite"/>
    </source>
</evidence>
<accession>A0A3Q3H246</accession>
<dbReference type="InParanoid" id="A0A3Q3H246"/>
<reference evidence="3" key="1">
    <citation type="submission" date="2025-08" db="UniProtKB">
        <authorList>
            <consortium name="Ensembl"/>
        </authorList>
    </citation>
    <scope>IDENTIFICATION</scope>
</reference>
<name>A0A3Q3H246_9LABR</name>
<dbReference type="AlphaFoldDB" id="A0A3Q3H246"/>
<dbReference type="SMART" id="SM00233">
    <property type="entry name" value="PH"/>
    <property type="match status" value="1"/>
</dbReference>
<dbReference type="Pfam" id="PF02174">
    <property type="entry name" value="IRS"/>
    <property type="match status" value="1"/>
</dbReference>
<dbReference type="PROSITE" id="PS51064">
    <property type="entry name" value="IRS_PTB"/>
    <property type="match status" value="1"/>
</dbReference>
<evidence type="ECO:0000313" key="4">
    <source>
        <dbReference type="Proteomes" id="UP000261660"/>
    </source>
</evidence>
<dbReference type="InterPro" id="IPR050996">
    <property type="entry name" value="Docking_Protein_DOK"/>
</dbReference>
<dbReference type="PANTHER" id="PTHR21258">
    <property type="entry name" value="DOCKING PROTEIN RELATED"/>
    <property type="match status" value="1"/>
</dbReference>
<proteinExistence type="predicted"/>
<keyword evidence="4" id="KW-1185">Reference proteome</keyword>
<feature type="region of interest" description="Disordered" evidence="1">
    <location>
        <begin position="277"/>
        <end position="302"/>
    </location>
</feature>
<evidence type="ECO:0000259" key="2">
    <source>
        <dbReference type="PROSITE" id="PS51064"/>
    </source>
</evidence>